<proteinExistence type="predicted"/>
<dbReference type="EMBL" id="BARV01009411">
    <property type="protein sequence ID" value="GAI15824.1"/>
    <property type="molecule type" value="Genomic_DNA"/>
</dbReference>
<dbReference type="AlphaFoldDB" id="X1NAZ4"/>
<name>X1NAZ4_9ZZZZ</name>
<dbReference type="InterPro" id="IPR019734">
    <property type="entry name" value="TPR_rpt"/>
</dbReference>
<accession>X1NAZ4</accession>
<dbReference type="PROSITE" id="PS50293">
    <property type="entry name" value="TPR_REGION"/>
    <property type="match status" value="1"/>
</dbReference>
<dbReference type="SMART" id="SM00028">
    <property type="entry name" value="TPR"/>
    <property type="match status" value="2"/>
</dbReference>
<dbReference type="Gene3D" id="1.25.40.10">
    <property type="entry name" value="Tetratricopeptide repeat domain"/>
    <property type="match status" value="1"/>
</dbReference>
<evidence type="ECO:0000313" key="1">
    <source>
        <dbReference type="EMBL" id="GAI15824.1"/>
    </source>
</evidence>
<sequence length="143" mass="16712">MVKAVHQFTYLLDQFASQKFTSKRLHDDYKIPLELLLERKIKDAMEGYQRIKATNPDDPYISETRFNMLGYSFIYQSKLQQAITVFKINVKLYPESWNVYDSLGEVYMLNGDTELAIKNYEKSLELNPSSAGAIEKLKKLKEK</sequence>
<dbReference type="SUPFAM" id="SSF48452">
    <property type="entry name" value="TPR-like"/>
    <property type="match status" value="1"/>
</dbReference>
<dbReference type="PROSITE" id="PS50005">
    <property type="entry name" value="TPR"/>
    <property type="match status" value="1"/>
</dbReference>
<organism evidence="1">
    <name type="scientific">marine sediment metagenome</name>
    <dbReference type="NCBI Taxonomy" id="412755"/>
    <lineage>
        <taxon>unclassified sequences</taxon>
        <taxon>metagenomes</taxon>
        <taxon>ecological metagenomes</taxon>
    </lineage>
</organism>
<comment type="caution">
    <text evidence="1">The sequence shown here is derived from an EMBL/GenBank/DDBJ whole genome shotgun (WGS) entry which is preliminary data.</text>
</comment>
<protein>
    <submittedName>
        <fullName evidence="1">Uncharacterized protein</fullName>
    </submittedName>
</protein>
<dbReference type="InterPro" id="IPR011990">
    <property type="entry name" value="TPR-like_helical_dom_sf"/>
</dbReference>
<dbReference type="Pfam" id="PF00515">
    <property type="entry name" value="TPR_1"/>
    <property type="match status" value="1"/>
</dbReference>
<gene>
    <name evidence="1" type="ORF">S06H3_18568</name>
</gene>
<reference evidence="1" key="1">
    <citation type="journal article" date="2014" name="Front. Microbiol.">
        <title>High frequency of phylogenetically diverse reductive dehalogenase-homologous genes in deep subseafloor sedimentary metagenomes.</title>
        <authorList>
            <person name="Kawai M."/>
            <person name="Futagami T."/>
            <person name="Toyoda A."/>
            <person name="Takaki Y."/>
            <person name="Nishi S."/>
            <person name="Hori S."/>
            <person name="Arai W."/>
            <person name="Tsubouchi T."/>
            <person name="Morono Y."/>
            <person name="Uchiyama I."/>
            <person name="Ito T."/>
            <person name="Fujiyama A."/>
            <person name="Inagaki F."/>
            <person name="Takami H."/>
        </authorList>
    </citation>
    <scope>NUCLEOTIDE SEQUENCE</scope>
    <source>
        <strain evidence="1">Expedition CK06-06</strain>
    </source>
</reference>